<name>A0A2A4T8F9_9DELT</name>
<keyword evidence="3" id="KW-0238">DNA-binding</keyword>
<proteinExistence type="inferred from homology"/>
<evidence type="ECO:0000313" key="6">
    <source>
        <dbReference type="EMBL" id="PCI29920.1"/>
    </source>
</evidence>
<dbReference type="InterPro" id="IPR000847">
    <property type="entry name" value="LysR_HTH_N"/>
</dbReference>
<accession>A0A2A4T8F9</accession>
<dbReference type="GO" id="GO:0003700">
    <property type="term" value="F:DNA-binding transcription factor activity"/>
    <property type="evidence" value="ECO:0007669"/>
    <property type="project" value="InterPro"/>
</dbReference>
<dbReference type="SUPFAM" id="SSF46785">
    <property type="entry name" value="Winged helix' DNA-binding domain"/>
    <property type="match status" value="1"/>
</dbReference>
<evidence type="ECO:0000256" key="1">
    <source>
        <dbReference type="ARBA" id="ARBA00009437"/>
    </source>
</evidence>
<feature type="domain" description="HTH lysR-type" evidence="5">
    <location>
        <begin position="1"/>
        <end position="59"/>
    </location>
</feature>
<dbReference type="InterPro" id="IPR036390">
    <property type="entry name" value="WH_DNA-bd_sf"/>
</dbReference>
<organism evidence="6 7">
    <name type="scientific">SAR324 cluster bacterium</name>
    <dbReference type="NCBI Taxonomy" id="2024889"/>
    <lineage>
        <taxon>Bacteria</taxon>
        <taxon>Deltaproteobacteria</taxon>
        <taxon>SAR324 cluster</taxon>
    </lineage>
</organism>
<dbReference type="InterPro" id="IPR005119">
    <property type="entry name" value="LysR_subst-bd"/>
</dbReference>
<evidence type="ECO:0000256" key="4">
    <source>
        <dbReference type="ARBA" id="ARBA00023163"/>
    </source>
</evidence>
<dbReference type="FunFam" id="3.40.190.290:FF:000001">
    <property type="entry name" value="Transcriptional regulator, LysR family"/>
    <property type="match status" value="1"/>
</dbReference>
<dbReference type="FunFam" id="1.10.10.10:FF:000001">
    <property type="entry name" value="LysR family transcriptional regulator"/>
    <property type="match status" value="1"/>
</dbReference>
<keyword evidence="4" id="KW-0804">Transcription</keyword>
<dbReference type="Pfam" id="PF03466">
    <property type="entry name" value="LysR_substrate"/>
    <property type="match status" value="1"/>
</dbReference>
<evidence type="ECO:0000256" key="2">
    <source>
        <dbReference type="ARBA" id="ARBA00023015"/>
    </source>
</evidence>
<comment type="similarity">
    <text evidence="1">Belongs to the LysR transcriptional regulatory family.</text>
</comment>
<reference evidence="7" key="1">
    <citation type="submission" date="2017-08" db="EMBL/GenBank/DDBJ databases">
        <title>A dynamic microbial community with high functional redundancy inhabits the cold, oxic subseafloor aquifer.</title>
        <authorList>
            <person name="Tully B.J."/>
            <person name="Wheat C.G."/>
            <person name="Glazer B.T."/>
            <person name="Huber J.A."/>
        </authorList>
    </citation>
    <scope>NUCLEOTIDE SEQUENCE [LARGE SCALE GENOMIC DNA]</scope>
</reference>
<dbReference type="InterPro" id="IPR036388">
    <property type="entry name" value="WH-like_DNA-bd_sf"/>
</dbReference>
<gene>
    <name evidence="6" type="ORF">COB67_03165</name>
</gene>
<dbReference type="EMBL" id="NVSR01000009">
    <property type="protein sequence ID" value="PCI29920.1"/>
    <property type="molecule type" value="Genomic_DNA"/>
</dbReference>
<evidence type="ECO:0000259" key="5">
    <source>
        <dbReference type="PROSITE" id="PS50931"/>
    </source>
</evidence>
<dbReference type="PANTHER" id="PTHR30537:SF5">
    <property type="entry name" value="HTH-TYPE TRANSCRIPTIONAL ACTIVATOR TTDR-RELATED"/>
    <property type="match status" value="1"/>
</dbReference>
<dbReference type="PROSITE" id="PS50931">
    <property type="entry name" value="HTH_LYSR"/>
    <property type="match status" value="1"/>
</dbReference>
<comment type="caution">
    <text evidence="6">The sequence shown here is derived from an EMBL/GenBank/DDBJ whole genome shotgun (WGS) entry which is preliminary data.</text>
</comment>
<dbReference type="Gene3D" id="3.40.190.290">
    <property type="match status" value="1"/>
</dbReference>
<sequence>MDTLEGMRVFTKVVEAKGFSAAARKMGMSKSLVSKYVGQLEERLKVRLMDRTTRGLNLTETGKAYYERSIRLLEDFDELECTISTQHSSPRGQLRLTAPQTFGELYLVPVLEQFMSDYPDISVDLNLSDHFVSLIDEGYDLAIRIADLPDSSLIARRLAPCRLLLSASPKYLEQKGTPQQPKELRDHACILYANSPTPESWSFLVNGKKESVAVQGPIRTNNAIVSRDLGISGFGIVASPYFIVASAIQSGELVPILESFEHSNAAIYAVYPHSRHLSAKVRVFIDYLIPFMKSALVE</sequence>
<dbReference type="GO" id="GO:0006351">
    <property type="term" value="P:DNA-templated transcription"/>
    <property type="evidence" value="ECO:0007669"/>
    <property type="project" value="TreeGrafter"/>
</dbReference>
<dbReference type="AlphaFoldDB" id="A0A2A4T8F9"/>
<dbReference type="Gene3D" id="1.10.10.10">
    <property type="entry name" value="Winged helix-like DNA-binding domain superfamily/Winged helix DNA-binding domain"/>
    <property type="match status" value="1"/>
</dbReference>
<dbReference type="Proteomes" id="UP000218113">
    <property type="component" value="Unassembled WGS sequence"/>
</dbReference>
<dbReference type="CDD" id="cd08422">
    <property type="entry name" value="PBP2_CrgA_like"/>
    <property type="match status" value="1"/>
</dbReference>
<protein>
    <submittedName>
        <fullName evidence="6">LysR family transcriptional regulator</fullName>
    </submittedName>
</protein>
<dbReference type="InterPro" id="IPR058163">
    <property type="entry name" value="LysR-type_TF_proteobact-type"/>
</dbReference>
<evidence type="ECO:0000313" key="7">
    <source>
        <dbReference type="Proteomes" id="UP000218113"/>
    </source>
</evidence>
<dbReference type="SUPFAM" id="SSF53850">
    <property type="entry name" value="Periplasmic binding protein-like II"/>
    <property type="match status" value="1"/>
</dbReference>
<evidence type="ECO:0000256" key="3">
    <source>
        <dbReference type="ARBA" id="ARBA00023125"/>
    </source>
</evidence>
<dbReference type="GO" id="GO:0043565">
    <property type="term" value="F:sequence-specific DNA binding"/>
    <property type="evidence" value="ECO:0007669"/>
    <property type="project" value="TreeGrafter"/>
</dbReference>
<dbReference type="PANTHER" id="PTHR30537">
    <property type="entry name" value="HTH-TYPE TRANSCRIPTIONAL REGULATOR"/>
    <property type="match status" value="1"/>
</dbReference>
<dbReference type="Pfam" id="PF00126">
    <property type="entry name" value="HTH_1"/>
    <property type="match status" value="1"/>
</dbReference>
<keyword evidence="2" id="KW-0805">Transcription regulation</keyword>